<feature type="transmembrane region" description="Helical" evidence="2">
    <location>
        <begin position="41"/>
        <end position="62"/>
    </location>
</feature>
<organism evidence="3">
    <name type="scientific">Notodromas monacha</name>
    <dbReference type="NCBI Taxonomy" id="399045"/>
    <lineage>
        <taxon>Eukaryota</taxon>
        <taxon>Metazoa</taxon>
        <taxon>Ecdysozoa</taxon>
        <taxon>Arthropoda</taxon>
        <taxon>Crustacea</taxon>
        <taxon>Oligostraca</taxon>
        <taxon>Ostracoda</taxon>
        <taxon>Podocopa</taxon>
        <taxon>Podocopida</taxon>
        <taxon>Cypridocopina</taxon>
        <taxon>Cypridoidea</taxon>
        <taxon>Cyprididae</taxon>
        <taxon>Notodromas</taxon>
    </lineage>
</organism>
<evidence type="ECO:0000256" key="1">
    <source>
        <dbReference type="SAM" id="MobiDB-lite"/>
    </source>
</evidence>
<accession>A0A7R9BZS4</accession>
<dbReference type="Proteomes" id="UP000678499">
    <property type="component" value="Unassembled WGS sequence"/>
</dbReference>
<keyword evidence="2" id="KW-0812">Transmembrane</keyword>
<keyword evidence="2" id="KW-0472">Membrane</keyword>
<evidence type="ECO:0000313" key="4">
    <source>
        <dbReference type="Proteomes" id="UP000678499"/>
    </source>
</evidence>
<feature type="region of interest" description="Disordered" evidence="1">
    <location>
        <begin position="108"/>
        <end position="188"/>
    </location>
</feature>
<keyword evidence="2" id="KW-1133">Transmembrane helix</keyword>
<reference evidence="3" key="1">
    <citation type="submission" date="2020-11" db="EMBL/GenBank/DDBJ databases">
        <authorList>
            <person name="Tran Van P."/>
        </authorList>
    </citation>
    <scope>NUCLEOTIDE SEQUENCE</scope>
</reference>
<gene>
    <name evidence="3" type="ORF">NMOB1V02_LOCUS10976</name>
</gene>
<feature type="compositionally biased region" description="Low complexity" evidence="1">
    <location>
        <begin position="178"/>
        <end position="188"/>
    </location>
</feature>
<name>A0A7R9BZS4_9CRUS</name>
<dbReference type="AlphaFoldDB" id="A0A7R9BZS4"/>
<evidence type="ECO:0000313" key="3">
    <source>
        <dbReference type="EMBL" id="CAD7283360.1"/>
    </source>
</evidence>
<keyword evidence="4" id="KW-1185">Reference proteome</keyword>
<protein>
    <submittedName>
        <fullName evidence="3">Uncharacterized protein</fullName>
    </submittedName>
</protein>
<dbReference type="EMBL" id="OA887311">
    <property type="protein sequence ID" value="CAD7283360.1"/>
    <property type="molecule type" value="Genomic_DNA"/>
</dbReference>
<evidence type="ECO:0000256" key="2">
    <source>
        <dbReference type="SAM" id="Phobius"/>
    </source>
</evidence>
<sequence>MPFIDEVYESNSKAKFARHEEEIRVAMQSLRFLDVFIKPNYAIVVVGQYSGLVGVGFLLLVLPNERTRTCVRQTECAQQMQSSQGAQSSSPFIDIADARPNYSAQNLYVQPPTRGQHGHSASLLSNASPTGLDDETQGKSNLVPRGGLRYDQGPPPPGGGMPPQMQDEVPPPRPPLPSLGSPWLRRRS</sequence>
<dbReference type="EMBL" id="CAJPEX010005274">
    <property type="protein sequence ID" value="CAG0923512.1"/>
    <property type="molecule type" value="Genomic_DNA"/>
</dbReference>
<proteinExistence type="predicted"/>